<evidence type="ECO:0000313" key="10">
    <source>
        <dbReference type="EMBL" id="MBB4883726.1"/>
    </source>
</evidence>
<feature type="domain" description="tRNA(Ile)-lysidine/2-thiocytidine synthase N-terminal" evidence="8">
    <location>
        <begin position="184"/>
        <end position="267"/>
    </location>
</feature>
<evidence type="ECO:0000256" key="1">
    <source>
        <dbReference type="ARBA" id="ARBA00022490"/>
    </source>
</evidence>
<dbReference type="GO" id="GO:0005737">
    <property type="term" value="C:cytoplasm"/>
    <property type="evidence" value="ECO:0007669"/>
    <property type="project" value="UniProtKB-SubCell"/>
</dbReference>
<keyword evidence="5 7" id="KW-0067">ATP-binding</keyword>
<evidence type="ECO:0000256" key="5">
    <source>
        <dbReference type="ARBA" id="ARBA00022840"/>
    </source>
</evidence>
<evidence type="ECO:0000256" key="7">
    <source>
        <dbReference type="HAMAP-Rule" id="MF_01161"/>
    </source>
</evidence>
<protein>
    <recommendedName>
        <fullName evidence="7">tRNA(Ile)-lysidine synthase</fullName>
        <ecNumber evidence="7">6.3.4.19</ecNumber>
    </recommendedName>
    <alternativeName>
        <fullName evidence="7">tRNA(Ile)-2-lysyl-cytidine synthase</fullName>
    </alternativeName>
    <alternativeName>
        <fullName evidence="7">tRNA(Ile)-lysidine synthetase</fullName>
    </alternativeName>
</protein>
<evidence type="ECO:0000256" key="2">
    <source>
        <dbReference type="ARBA" id="ARBA00022598"/>
    </source>
</evidence>
<reference evidence="10 11" key="1">
    <citation type="submission" date="2020-08" db="EMBL/GenBank/DDBJ databases">
        <title>Sequencing the genomes of 1000 actinobacteria strains.</title>
        <authorList>
            <person name="Klenk H.-P."/>
        </authorList>
    </citation>
    <scope>NUCLEOTIDE SEQUENCE [LARGE SCALE GENOMIC DNA]</scope>
    <source>
        <strain evidence="10 11">DSM 19079</strain>
    </source>
</reference>
<keyword evidence="3 7" id="KW-0819">tRNA processing</keyword>
<evidence type="ECO:0000259" key="9">
    <source>
        <dbReference type="Pfam" id="PF09179"/>
    </source>
</evidence>
<dbReference type="InterPro" id="IPR015262">
    <property type="entry name" value="tRNA_Ile_lys_synt_subst-bd"/>
</dbReference>
<dbReference type="CDD" id="cd01992">
    <property type="entry name" value="TilS_N"/>
    <property type="match status" value="1"/>
</dbReference>
<dbReference type="OrthoDB" id="5244702at2"/>
<dbReference type="InterPro" id="IPR014729">
    <property type="entry name" value="Rossmann-like_a/b/a_fold"/>
</dbReference>
<dbReference type="EC" id="6.3.4.19" evidence="7"/>
<comment type="subcellular location">
    <subcellularLocation>
        <location evidence="7">Cytoplasm</location>
    </subcellularLocation>
</comment>
<dbReference type="SUPFAM" id="SSF52402">
    <property type="entry name" value="Adenine nucleotide alpha hydrolases-like"/>
    <property type="match status" value="1"/>
</dbReference>
<evidence type="ECO:0000256" key="6">
    <source>
        <dbReference type="ARBA" id="ARBA00048539"/>
    </source>
</evidence>
<dbReference type="HAMAP" id="MF_01161">
    <property type="entry name" value="tRNA_Ile_lys_synt"/>
    <property type="match status" value="1"/>
</dbReference>
<evidence type="ECO:0000256" key="4">
    <source>
        <dbReference type="ARBA" id="ARBA00022741"/>
    </source>
</evidence>
<comment type="similarity">
    <text evidence="7">Belongs to the tRNA(Ile)-lysidine synthase family.</text>
</comment>
<dbReference type="Gene3D" id="1.20.59.20">
    <property type="match status" value="1"/>
</dbReference>
<dbReference type="GO" id="GO:0032267">
    <property type="term" value="F:tRNA(Ile)-lysidine synthase activity"/>
    <property type="evidence" value="ECO:0007669"/>
    <property type="project" value="UniProtKB-EC"/>
</dbReference>
<feature type="binding site" evidence="7">
    <location>
        <begin position="59"/>
        <end position="64"/>
    </location>
    <ligand>
        <name>ATP</name>
        <dbReference type="ChEBI" id="CHEBI:30616"/>
    </ligand>
</feature>
<comment type="domain">
    <text evidence="7">The N-terminal region contains the highly conserved SGGXDS motif, predicted to be a P-loop motif involved in ATP binding.</text>
</comment>
<dbReference type="SUPFAM" id="SSF82829">
    <property type="entry name" value="MesJ substrate recognition domain-like"/>
    <property type="match status" value="1"/>
</dbReference>
<keyword evidence="2 7" id="KW-0436">Ligase</keyword>
<dbReference type="InterPro" id="IPR012094">
    <property type="entry name" value="tRNA_Ile_lys_synt"/>
</dbReference>
<evidence type="ECO:0000256" key="3">
    <source>
        <dbReference type="ARBA" id="ARBA00022694"/>
    </source>
</evidence>
<evidence type="ECO:0000313" key="11">
    <source>
        <dbReference type="Proteomes" id="UP000560081"/>
    </source>
</evidence>
<feature type="domain" description="tRNA(Ile)-lysidine synthase substrate-binding" evidence="9">
    <location>
        <begin position="342"/>
        <end position="390"/>
    </location>
</feature>
<dbReference type="PANTHER" id="PTHR43033:SF1">
    <property type="entry name" value="TRNA(ILE)-LYSIDINE SYNTHASE-RELATED"/>
    <property type="match status" value="1"/>
</dbReference>
<gene>
    <name evidence="7" type="primary">tilS</name>
    <name evidence="10" type="ORF">BJ976_002077</name>
</gene>
<name>A0A4Y8WYD7_9MICC</name>
<keyword evidence="11" id="KW-1185">Reference proteome</keyword>
<comment type="caution">
    <text evidence="10">The sequence shown here is derived from an EMBL/GenBank/DDBJ whole genome shotgun (WGS) entry which is preliminary data.</text>
</comment>
<dbReference type="GO" id="GO:0005524">
    <property type="term" value="F:ATP binding"/>
    <property type="evidence" value="ECO:0007669"/>
    <property type="project" value="UniProtKB-UniRule"/>
</dbReference>
<dbReference type="PANTHER" id="PTHR43033">
    <property type="entry name" value="TRNA(ILE)-LYSIDINE SYNTHASE-RELATED"/>
    <property type="match status" value="1"/>
</dbReference>
<dbReference type="GO" id="GO:0006400">
    <property type="term" value="P:tRNA modification"/>
    <property type="evidence" value="ECO:0007669"/>
    <property type="project" value="UniProtKB-UniRule"/>
</dbReference>
<accession>A0A4Y8WYD7</accession>
<feature type="domain" description="tRNA(Ile)-lysidine/2-thiocytidine synthase N-terminal" evidence="8">
    <location>
        <begin position="54"/>
        <end position="151"/>
    </location>
</feature>
<dbReference type="AlphaFoldDB" id="A0A4Y8WYD7"/>
<comment type="catalytic activity">
    <reaction evidence="6 7">
        <text>cytidine(34) in tRNA(Ile2) + L-lysine + ATP = lysidine(34) in tRNA(Ile2) + AMP + diphosphate + H(+)</text>
        <dbReference type="Rhea" id="RHEA:43744"/>
        <dbReference type="Rhea" id="RHEA-COMP:10625"/>
        <dbReference type="Rhea" id="RHEA-COMP:10670"/>
        <dbReference type="ChEBI" id="CHEBI:15378"/>
        <dbReference type="ChEBI" id="CHEBI:30616"/>
        <dbReference type="ChEBI" id="CHEBI:32551"/>
        <dbReference type="ChEBI" id="CHEBI:33019"/>
        <dbReference type="ChEBI" id="CHEBI:82748"/>
        <dbReference type="ChEBI" id="CHEBI:83665"/>
        <dbReference type="ChEBI" id="CHEBI:456215"/>
        <dbReference type="EC" id="6.3.4.19"/>
    </reaction>
</comment>
<dbReference type="EMBL" id="JACHMC010000001">
    <property type="protein sequence ID" value="MBB4883726.1"/>
    <property type="molecule type" value="Genomic_DNA"/>
</dbReference>
<dbReference type="InterPro" id="IPR012795">
    <property type="entry name" value="tRNA_Ile_lys_synt_N"/>
</dbReference>
<dbReference type="Pfam" id="PF09179">
    <property type="entry name" value="TilS"/>
    <property type="match status" value="1"/>
</dbReference>
<dbReference type="Proteomes" id="UP000560081">
    <property type="component" value="Unassembled WGS sequence"/>
</dbReference>
<keyword evidence="4 7" id="KW-0547">Nucleotide-binding</keyword>
<dbReference type="Pfam" id="PF01171">
    <property type="entry name" value="ATP_bind_3"/>
    <property type="match status" value="2"/>
</dbReference>
<proteinExistence type="inferred from homology"/>
<evidence type="ECO:0000259" key="8">
    <source>
        <dbReference type="Pfam" id="PF01171"/>
    </source>
</evidence>
<sequence>MLPGLPASAPWPPRARWPEPLHRAVAEVRAVLEEAVGAGAGRASAPAPARAPRALVALSGGADSLALTVACAVLTDTRAGERLGPVGAAVVDHGLQEGSAEVATAAADTARRLGLTPVTVTRVAVVPTGDGPEAAARTARRAALARAATPGTPDVVVRETAAPATAFVRETAPARPPRLSAPALVLTAHTADDQAEQVLLGLARGSGTRSLAGIPARGTLPGGVPVARPLLGLTRADTEAICRWAGLTWFEDPHNRDPALLRSRIRTRILPALEDPDAGLGPGVRAALARTAALAAEDADALDAWASRELERLLRPEPAPVSGPARGADASDGEGTGVVVALDLDGLAALPPAVRRRVIVRAARRAGAEDLSRERVLAVEVLVTDAHRGGGSAGPVELAGGVLAVREGGAGVGGARARTRHVTSVPEASGQADGRGPCARLVLIPRRLGR</sequence>
<organism evidence="10 11">
    <name type="scientific">Micrococcus flavus</name>
    <dbReference type="NCBI Taxonomy" id="384602"/>
    <lineage>
        <taxon>Bacteria</taxon>
        <taxon>Bacillati</taxon>
        <taxon>Actinomycetota</taxon>
        <taxon>Actinomycetes</taxon>
        <taxon>Micrococcales</taxon>
        <taxon>Micrococcaceae</taxon>
        <taxon>Micrococcus</taxon>
    </lineage>
</organism>
<comment type="function">
    <text evidence="7">Ligates lysine onto the cytidine present at position 34 of the AUA codon-specific tRNA(Ile) that contains the anticodon CAU, in an ATP-dependent manner. Cytidine is converted to lysidine, thus changing the amino acid specificity of the tRNA from methionine to isoleucine.</text>
</comment>
<dbReference type="InterPro" id="IPR011063">
    <property type="entry name" value="TilS/TtcA_N"/>
</dbReference>
<keyword evidence="1 7" id="KW-0963">Cytoplasm</keyword>
<dbReference type="RefSeq" id="WP_135030511.1">
    <property type="nucleotide sequence ID" value="NZ_BMLA01000004.1"/>
</dbReference>
<dbReference type="Gene3D" id="3.40.50.620">
    <property type="entry name" value="HUPs"/>
    <property type="match status" value="1"/>
</dbReference>